<dbReference type="Gene3D" id="2.30.110.50">
    <property type="match status" value="1"/>
</dbReference>
<protein>
    <submittedName>
        <fullName evidence="1">Uncharacterized protein</fullName>
    </submittedName>
</protein>
<organism evidence="1 3">
    <name type="scientific">Erwinia typographi</name>
    <dbReference type="NCBI Taxonomy" id="371042"/>
    <lineage>
        <taxon>Bacteria</taxon>
        <taxon>Pseudomonadati</taxon>
        <taxon>Pseudomonadota</taxon>
        <taxon>Gammaproteobacteria</taxon>
        <taxon>Enterobacterales</taxon>
        <taxon>Erwiniaceae</taxon>
        <taxon>Erwinia</taxon>
    </lineage>
</organism>
<keyword evidence="3" id="KW-1185">Reference proteome</keyword>
<accession>A0A0A3YM48</accession>
<sequence>MLDRITVQLPTEGLLFWKLDGTEALSSAFEISVQLLSTDARIERKALLGQPITVSIPTQSLMGTRYLNGKITRVTVGSTELSGT</sequence>
<evidence type="ECO:0000313" key="2">
    <source>
        <dbReference type="EMBL" id="KGT95204.1"/>
    </source>
</evidence>
<dbReference type="Pfam" id="PF05954">
    <property type="entry name" value="Phage_GPD"/>
    <property type="match status" value="1"/>
</dbReference>
<evidence type="ECO:0000313" key="1">
    <source>
        <dbReference type="EMBL" id="KGT86406.1"/>
    </source>
</evidence>
<dbReference type="STRING" id="371042.NG99_04015"/>
<reference evidence="1 3" key="1">
    <citation type="submission" date="2014-10" db="EMBL/GenBank/DDBJ databases">
        <title>Genome sequence of Erwinia typographi M043b.</title>
        <authorList>
            <person name="Chan K.-G."/>
            <person name="Tan W.-S."/>
        </authorList>
    </citation>
    <scope>NUCLEOTIDE SEQUENCE [LARGE SCALE GENOMIC DNA]</scope>
    <source>
        <strain evidence="1 3">M043b</strain>
    </source>
</reference>
<dbReference type="SUPFAM" id="SSF69279">
    <property type="entry name" value="Phage tail proteins"/>
    <property type="match status" value="1"/>
</dbReference>
<dbReference type="eggNOG" id="COG3501">
    <property type="taxonomic scope" value="Bacteria"/>
</dbReference>
<name>A0A0A3YM48_9GAMM</name>
<dbReference type="RefSeq" id="WP_034888673.1">
    <property type="nucleotide sequence ID" value="NZ_JRUQ01000018.1"/>
</dbReference>
<feature type="non-terminal residue" evidence="1">
    <location>
        <position position="84"/>
    </location>
</feature>
<dbReference type="Proteomes" id="UP000030351">
    <property type="component" value="Unassembled WGS sequence"/>
</dbReference>
<dbReference type="AlphaFoldDB" id="A0A0A3YM48"/>
<gene>
    <name evidence="2" type="ORF">NG99_04015</name>
    <name evidence="1" type="ORF">NG99_25855</name>
</gene>
<evidence type="ECO:0000313" key="3">
    <source>
        <dbReference type="Proteomes" id="UP000030351"/>
    </source>
</evidence>
<proteinExistence type="predicted"/>
<dbReference type="EMBL" id="JRUQ01000018">
    <property type="protein sequence ID" value="KGT95204.1"/>
    <property type="molecule type" value="Genomic_DNA"/>
</dbReference>
<comment type="caution">
    <text evidence="1">The sequence shown here is derived from an EMBL/GenBank/DDBJ whole genome shotgun (WGS) entry which is preliminary data.</text>
</comment>
<dbReference type="EMBL" id="JRUQ01000098">
    <property type="protein sequence ID" value="KGT86406.1"/>
    <property type="molecule type" value="Genomic_DNA"/>
</dbReference>